<dbReference type="Pfam" id="PF13189">
    <property type="entry name" value="Cytidylate_kin2"/>
    <property type="match status" value="1"/>
</dbReference>
<dbReference type="Proteomes" id="UP000230093">
    <property type="component" value="Unassembled WGS sequence"/>
</dbReference>
<evidence type="ECO:0008006" key="3">
    <source>
        <dbReference type="Google" id="ProtNLM"/>
    </source>
</evidence>
<accession>A0A2H0W8V3</accession>
<evidence type="ECO:0000313" key="1">
    <source>
        <dbReference type="EMBL" id="PIS09104.1"/>
    </source>
</evidence>
<dbReference type="InterPro" id="IPR027417">
    <property type="entry name" value="P-loop_NTPase"/>
</dbReference>
<name>A0A2H0W8V3_9BACT</name>
<sequence length="235" mass="27206">MRFKLKQFDKLLNKEISAWVFLKDRVSLKKKSKNKYFPCITVSRETGSGGRLAAQLAAKKLGFKYYNKKIVELIVSETKKREGLIQSLDENGANFLEETIGILFGTRINSSTYFRNLVKVILALGSKRNSVILGRGGNFIIPSKFGLRVRVMAPLKYRIKNAMNHEKISLKEAEQRIQETHFQRKNFVRKYFYKNISNANYYDLVINTKDLSVDQAAEIIVFAFKTKFPKFARQQ</sequence>
<organism evidence="1 2">
    <name type="scientific">Candidatus Beckwithbacteria bacterium CG10_big_fil_rev_8_21_14_0_10_34_10</name>
    <dbReference type="NCBI Taxonomy" id="1974495"/>
    <lineage>
        <taxon>Bacteria</taxon>
        <taxon>Candidatus Beckwithiibacteriota</taxon>
    </lineage>
</organism>
<gene>
    <name evidence="1" type="ORF">COT75_03275</name>
</gene>
<evidence type="ECO:0000313" key="2">
    <source>
        <dbReference type="Proteomes" id="UP000230093"/>
    </source>
</evidence>
<dbReference type="EMBL" id="PEZT01000019">
    <property type="protein sequence ID" value="PIS09104.1"/>
    <property type="molecule type" value="Genomic_DNA"/>
</dbReference>
<comment type="caution">
    <text evidence="1">The sequence shown here is derived from an EMBL/GenBank/DDBJ whole genome shotgun (WGS) entry which is preliminary data.</text>
</comment>
<protein>
    <recommendedName>
        <fullName evidence="3">Cytidylate kinase-like family protein</fullName>
    </recommendedName>
</protein>
<dbReference type="AlphaFoldDB" id="A0A2H0W8V3"/>
<reference evidence="2" key="1">
    <citation type="submission" date="2017-09" db="EMBL/GenBank/DDBJ databases">
        <title>Depth-based differentiation of microbial function through sediment-hosted aquifers and enrichment of novel symbionts in the deep terrestrial subsurface.</title>
        <authorList>
            <person name="Probst A.J."/>
            <person name="Ladd B."/>
            <person name="Jarett J.K."/>
            <person name="Geller-Mcgrath D.E."/>
            <person name="Sieber C.M.K."/>
            <person name="Emerson J.B."/>
            <person name="Anantharaman K."/>
            <person name="Thomas B.C."/>
            <person name="Malmstrom R."/>
            <person name="Stieglmeier M."/>
            <person name="Klingl A."/>
            <person name="Woyke T."/>
            <person name="Ryan C.M."/>
            <person name="Banfield J.F."/>
        </authorList>
    </citation>
    <scope>NUCLEOTIDE SEQUENCE [LARGE SCALE GENOMIC DNA]</scope>
</reference>
<dbReference type="Gene3D" id="3.40.50.300">
    <property type="entry name" value="P-loop containing nucleotide triphosphate hydrolases"/>
    <property type="match status" value="1"/>
</dbReference>
<proteinExistence type="predicted"/>